<evidence type="ECO:0000256" key="1">
    <source>
        <dbReference type="SAM" id="MobiDB-lite"/>
    </source>
</evidence>
<dbReference type="RefSeq" id="WP_129891035.1">
    <property type="nucleotide sequence ID" value="NZ_CP035758.1"/>
</dbReference>
<feature type="region of interest" description="Disordered" evidence="1">
    <location>
        <begin position="180"/>
        <end position="205"/>
    </location>
</feature>
<feature type="compositionally biased region" description="Acidic residues" evidence="1">
    <location>
        <begin position="185"/>
        <end position="205"/>
    </location>
</feature>
<name>A0A4P6JWB4_KTERU</name>
<proteinExistence type="predicted"/>
<evidence type="ECO:0000256" key="2">
    <source>
        <dbReference type="SAM" id="Phobius"/>
    </source>
</evidence>
<accession>A0A4P6JWB4</accession>
<feature type="transmembrane region" description="Helical" evidence="2">
    <location>
        <begin position="32"/>
        <end position="54"/>
    </location>
</feature>
<feature type="transmembrane region" description="Helical" evidence="2">
    <location>
        <begin position="134"/>
        <end position="154"/>
    </location>
</feature>
<protein>
    <submittedName>
        <fullName evidence="3">Uncharacterized protein</fullName>
    </submittedName>
</protein>
<evidence type="ECO:0000313" key="3">
    <source>
        <dbReference type="EMBL" id="QBD79969.1"/>
    </source>
</evidence>
<dbReference type="KEGG" id="kbs:EPA93_29895"/>
<dbReference type="OrthoDB" id="156595at2"/>
<feature type="transmembrane region" description="Helical" evidence="2">
    <location>
        <begin position="101"/>
        <end position="122"/>
    </location>
</feature>
<sequence length="205" mass="23951">MEIRAFFVLVVPFIILFYMAALLFLRAPRTVLLPSLLGGLVMSLLNILVDMAAYYAHWWHYTLNGLILHVPLPFYISDLLIYGSFAYLLIWRFWKSRLHWFSLLLLIGVPAFCILRDVSGALAKTSYTVWDSWLAAPLTVVMWVVAFYLGYWIFKRLSPSYEVAAEIQARDDARRFPQLQRADHQEEEEEEYAEADEEHEDAPLR</sequence>
<dbReference type="AlphaFoldDB" id="A0A4P6JWB4"/>
<dbReference type="EMBL" id="CP035758">
    <property type="protein sequence ID" value="QBD79969.1"/>
    <property type="molecule type" value="Genomic_DNA"/>
</dbReference>
<keyword evidence="2" id="KW-1133">Transmembrane helix</keyword>
<dbReference type="Proteomes" id="UP000290365">
    <property type="component" value="Chromosome"/>
</dbReference>
<reference evidence="3 4" key="1">
    <citation type="submission" date="2019-01" db="EMBL/GenBank/DDBJ databases">
        <title>Ktedonosporobacter rubrisoli SCAWS-G2.</title>
        <authorList>
            <person name="Huang Y."/>
            <person name="Yan B."/>
        </authorList>
    </citation>
    <scope>NUCLEOTIDE SEQUENCE [LARGE SCALE GENOMIC DNA]</scope>
    <source>
        <strain evidence="3 4">SCAWS-G2</strain>
    </source>
</reference>
<evidence type="ECO:0000313" key="4">
    <source>
        <dbReference type="Proteomes" id="UP000290365"/>
    </source>
</evidence>
<keyword evidence="4" id="KW-1185">Reference proteome</keyword>
<organism evidence="3 4">
    <name type="scientific">Ktedonosporobacter rubrisoli</name>
    <dbReference type="NCBI Taxonomy" id="2509675"/>
    <lineage>
        <taxon>Bacteria</taxon>
        <taxon>Bacillati</taxon>
        <taxon>Chloroflexota</taxon>
        <taxon>Ktedonobacteria</taxon>
        <taxon>Ktedonobacterales</taxon>
        <taxon>Ktedonosporobacteraceae</taxon>
        <taxon>Ktedonosporobacter</taxon>
    </lineage>
</organism>
<keyword evidence="2" id="KW-0812">Transmembrane</keyword>
<feature type="transmembrane region" description="Helical" evidence="2">
    <location>
        <begin position="74"/>
        <end position="94"/>
    </location>
</feature>
<feature type="transmembrane region" description="Helical" evidence="2">
    <location>
        <begin position="6"/>
        <end position="25"/>
    </location>
</feature>
<keyword evidence="2" id="KW-0472">Membrane</keyword>
<gene>
    <name evidence="3" type="ORF">EPA93_29895</name>
</gene>